<accession>A0A9P5PR31</accession>
<dbReference type="Proteomes" id="UP000772434">
    <property type="component" value="Unassembled WGS sequence"/>
</dbReference>
<proteinExistence type="predicted"/>
<organism evidence="2 3">
    <name type="scientific">Rhodocollybia butyracea</name>
    <dbReference type="NCBI Taxonomy" id="206335"/>
    <lineage>
        <taxon>Eukaryota</taxon>
        <taxon>Fungi</taxon>
        <taxon>Dikarya</taxon>
        <taxon>Basidiomycota</taxon>
        <taxon>Agaricomycotina</taxon>
        <taxon>Agaricomycetes</taxon>
        <taxon>Agaricomycetidae</taxon>
        <taxon>Agaricales</taxon>
        <taxon>Marasmiineae</taxon>
        <taxon>Omphalotaceae</taxon>
        <taxon>Rhodocollybia</taxon>
    </lineage>
</organism>
<evidence type="ECO:0000256" key="1">
    <source>
        <dbReference type="SAM" id="SignalP"/>
    </source>
</evidence>
<reference evidence="2" key="1">
    <citation type="submission" date="2020-11" db="EMBL/GenBank/DDBJ databases">
        <authorList>
            <consortium name="DOE Joint Genome Institute"/>
            <person name="Ahrendt S."/>
            <person name="Riley R."/>
            <person name="Andreopoulos W."/>
            <person name="Labutti K."/>
            <person name="Pangilinan J."/>
            <person name="Ruiz-Duenas F.J."/>
            <person name="Barrasa J.M."/>
            <person name="Sanchez-Garcia M."/>
            <person name="Camarero S."/>
            <person name="Miyauchi S."/>
            <person name="Serrano A."/>
            <person name="Linde D."/>
            <person name="Babiker R."/>
            <person name="Drula E."/>
            <person name="Ayuso-Fernandez I."/>
            <person name="Pacheco R."/>
            <person name="Padilla G."/>
            <person name="Ferreira P."/>
            <person name="Barriuso J."/>
            <person name="Kellner H."/>
            <person name="Castanera R."/>
            <person name="Alfaro M."/>
            <person name="Ramirez L."/>
            <person name="Pisabarro A.G."/>
            <person name="Kuo A."/>
            <person name="Tritt A."/>
            <person name="Lipzen A."/>
            <person name="He G."/>
            <person name="Yan M."/>
            <person name="Ng V."/>
            <person name="Cullen D."/>
            <person name="Martin F."/>
            <person name="Rosso M.-N."/>
            <person name="Henrissat B."/>
            <person name="Hibbett D."/>
            <person name="Martinez A.T."/>
            <person name="Grigoriev I.V."/>
        </authorList>
    </citation>
    <scope>NUCLEOTIDE SEQUENCE</scope>
    <source>
        <strain evidence="2">AH 40177</strain>
    </source>
</reference>
<sequence length="181" mass="19846">MRSGLLLLTFVASSILAVCPLPMETGPSTGQPEAHESYGPLIRIATYIDSKGHYKPIKPYPDSPNIESALQGIINTALHEEGEPVEFERLREPEGGRRGWLYVIVTGGKRCAKVPCIGWIASGTRIPESGRSRISYGQRYLGLYSSDPPGAPYKLVVAYPDLDEAVPSVFTNTRHIHIGKR</sequence>
<feature type="chain" id="PRO_5040131117" evidence="1">
    <location>
        <begin position="18"/>
        <end position="181"/>
    </location>
</feature>
<keyword evidence="3" id="KW-1185">Reference proteome</keyword>
<dbReference type="EMBL" id="JADNRY010000039">
    <property type="protein sequence ID" value="KAF9070634.1"/>
    <property type="molecule type" value="Genomic_DNA"/>
</dbReference>
<gene>
    <name evidence="2" type="ORF">BDP27DRAFT_1419867</name>
</gene>
<comment type="caution">
    <text evidence="2">The sequence shown here is derived from an EMBL/GenBank/DDBJ whole genome shotgun (WGS) entry which is preliminary data.</text>
</comment>
<feature type="signal peptide" evidence="1">
    <location>
        <begin position="1"/>
        <end position="17"/>
    </location>
</feature>
<dbReference type="AlphaFoldDB" id="A0A9P5PR31"/>
<name>A0A9P5PR31_9AGAR</name>
<evidence type="ECO:0000313" key="2">
    <source>
        <dbReference type="EMBL" id="KAF9070634.1"/>
    </source>
</evidence>
<evidence type="ECO:0000313" key="3">
    <source>
        <dbReference type="Proteomes" id="UP000772434"/>
    </source>
</evidence>
<keyword evidence="1" id="KW-0732">Signal</keyword>
<protein>
    <submittedName>
        <fullName evidence="2">Uncharacterized protein</fullName>
    </submittedName>
</protein>